<dbReference type="Proteomes" id="UP000007947">
    <property type="component" value="Chromosome"/>
</dbReference>
<evidence type="ECO:0000256" key="1">
    <source>
        <dbReference type="SAM" id="Phobius"/>
    </source>
</evidence>
<sequence length="99" mass="10172">MARVRHPVSRSLRLWPLLGVLLGVAAGLVVAVIGEQTWRLGCLIIGVSLLVGGVVRGALPSRDAGLLHVRSKLFDVALLGLGGAAIIALSIVVPPGRLG</sequence>
<dbReference type="InterPro" id="IPR021385">
    <property type="entry name" value="DUF3017"/>
</dbReference>
<feature type="transmembrane region" description="Helical" evidence="1">
    <location>
        <begin position="12"/>
        <end position="32"/>
    </location>
</feature>
<dbReference type="RefSeq" id="WP_013862157.1">
    <property type="nucleotide sequence ID" value="NC_015635.1"/>
</dbReference>
<evidence type="ECO:0000313" key="2">
    <source>
        <dbReference type="EMBL" id="BAK34274.1"/>
    </source>
</evidence>
<evidence type="ECO:0000313" key="3">
    <source>
        <dbReference type="Proteomes" id="UP000007947"/>
    </source>
</evidence>
<name>F5XPG6_MICPN</name>
<keyword evidence="3" id="KW-1185">Reference proteome</keyword>
<evidence type="ECO:0008006" key="4">
    <source>
        <dbReference type="Google" id="ProtNLM"/>
    </source>
</evidence>
<keyword evidence="1" id="KW-0472">Membrane</keyword>
<proteinExistence type="predicted"/>
<dbReference type="KEGG" id="mph:MLP_12600"/>
<dbReference type="STRING" id="1032480.MLP_12600"/>
<gene>
    <name evidence="2" type="ordered locus">MLP_12600</name>
</gene>
<keyword evidence="1" id="KW-0812">Transmembrane</keyword>
<dbReference type="AlphaFoldDB" id="F5XPG6"/>
<organism evidence="2 3">
    <name type="scientific">Microlunatus phosphovorus (strain ATCC 700054 / DSM 10555 / JCM 9379 / NBRC 101784 / NCIMB 13414 / VKM Ac-1990 / NM-1)</name>
    <dbReference type="NCBI Taxonomy" id="1032480"/>
    <lineage>
        <taxon>Bacteria</taxon>
        <taxon>Bacillati</taxon>
        <taxon>Actinomycetota</taxon>
        <taxon>Actinomycetes</taxon>
        <taxon>Propionibacteriales</taxon>
        <taxon>Propionibacteriaceae</taxon>
        <taxon>Microlunatus</taxon>
    </lineage>
</organism>
<dbReference type="Pfam" id="PF11222">
    <property type="entry name" value="DUF3017"/>
    <property type="match status" value="1"/>
</dbReference>
<feature type="transmembrane region" description="Helical" evidence="1">
    <location>
        <begin position="71"/>
        <end position="93"/>
    </location>
</feature>
<dbReference type="EMBL" id="AP012204">
    <property type="protein sequence ID" value="BAK34274.1"/>
    <property type="molecule type" value="Genomic_DNA"/>
</dbReference>
<accession>F5XPG6</accession>
<feature type="transmembrane region" description="Helical" evidence="1">
    <location>
        <begin position="38"/>
        <end position="59"/>
    </location>
</feature>
<reference evidence="2 3" key="1">
    <citation type="submission" date="2011-05" db="EMBL/GenBank/DDBJ databases">
        <title>Whole genome sequence of Microlunatus phosphovorus NM-1.</title>
        <authorList>
            <person name="Hosoyama A."/>
            <person name="Sasaki K."/>
            <person name="Harada T."/>
            <person name="Igarashi R."/>
            <person name="Kawakoshi A."/>
            <person name="Sasagawa M."/>
            <person name="Fukada J."/>
            <person name="Nakamura S."/>
            <person name="Katano Y."/>
            <person name="Hanada S."/>
            <person name="Kamagata Y."/>
            <person name="Nakamura N."/>
            <person name="Yamazaki S."/>
            <person name="Fujita N."/>
        </authorList>
    </citation>
    <scope>NUCLEOTIDE SEQUENCE [LARGE SCALE GENOMIC DNA]</scope>
    <source>
        <strain evidence="3">ATCC 700054 / DSM 10555 / JCM 9379 / NBRC 101784 / NCIMB 13414 / VKM Ac-1990 / NM-1</strain>
    </source>
</reference>
<dbReference type="HOGENOM" id="CLU_152435_2_0_11"/>
<protein>
    <recommendedName>
        <fullName evidence="4">DUF3017 domain-containing protein</fullName>
    </recommendedName>
</protein>
<keyword evidence="1" id="KW-1133">Transmembrane helix</keyword>